<dbReference type="Proteomes" id="UP000244874">
    <property type="component" value="Unassembled WGS sequence"/>
</dbReference>
<dbReference type="AlphaFoldDB" id="A0A2R7UE82"/>
<reference evidence="1 2" key="1">
    <citation type="submission" date="2018-04" db="EMBL/GenBank/DDBJ databases">
        <authorList>
            <person name="Go L.Y."/>
            <person name="Mitchell J.A."/>
        </authorList>
    </citation>
    <scope>NUCLEOTIDE SEQUENCE [LARGE SCALE GENOMIC DNA]</scope>
    <source>
        <strain evidence="1 2">KCJK7865</strain>
    </source>
</reference>
<evidence type="ECO:0000313" key="1">
    <source>
        <dbReference type="EMBL" id="PTU50513.1"/>
    </source>
</evidence>
<organism evidence="1 2">
    <name type="scientific">Pseudomonas plecoglossicida</name>
    <dbReference type="NCBI Taxonomy" id="70775"/>
    <lineage>
        <taxon>Bacteria</taxon>
        <taxon>Pseudomonadati</taxon>
        <taxon>Pseudomonadota</taxon>
        <taxon>Gammaproteobacteria</taxon>
        <taxon>Pseudomonadales</taxon>
        <taxon>Pseudomonadaceae</taxon>
        <taxon>Pseudomonas</taxon>
    </lineage>
</organism>
<protein>
    <submittedName>
        <fullName evidence="1">Uncharacterized protein</fullName>
    </submittedName>
</protein>
<proteinExistence type="predicted"/>
<dbReference type="EMBL" id="QANO01000143">
    <property type="protein sequence ID" value="PTU50513.1"/>
    <property type="molecule type" value="Genomic_DNA"/>
</dbReference>
<gene>
    <name evidence="1" type="ORF">DBB42_19785</name>
</gene>
<accession>A0A2R7UE82</accession>
<name>A0A2R7UE82_PSEDL</name>
<comment type="caution">
    <text evidence="1">The sequence shown here is derived from an EMBL/GenBank/DDBJ whole genome shotgun (WGS) entry which is preliminary data.</text>
</comment>
<evidence type="ECO:0000313" key="2">
    <source>
        <dbReference type="Proteomes" id="UP000244874"/>
    </source>
</evidence>
<sequence length="60" mass="6475">MRHTCGSSGRLKRCKGTRPFHKYCTRPEICATPVGAGLPAKGPDALILQSAQGCVTRPRH</sequence>